<dbReference type="EMBL" id="JBHTOI010000049">
    <property type="protein sequence ID" value="MFD1419245.1"/>
    <property type="molecule type" value="Genomic_DNA"/>
</dbReference>
<accession>A0ABW4BWY3</accession>
<feature type="transmembrane region" description="Helical" evidence="1">
    <location>
        <begin position="38"/>
        <end position="56"/>
    </location>
</feature>
<protein>
    <submittedName>
        <fullName evidence="2">DUF3021 domain-containing protein</fullName>
    </submittedName>
</protein>
<reference evidence="3" key="1">
    <citation type="journal article" date="2019" name="Int. J. Syst. Evol. Microbiol.">
        <title>The Global Catalogue of Microorganisms (GCM) 10K type strain sequencing project: providing services to taxonomists for standard genome sequencing and annotation.</title>
        <authorList>
            <consortium name="The Broad Institute Genomics Platform"/>
            <consortium name="The Broad Institute Genome Sequencing Center for Infectious Disease"/>
            <person name="Wu L."/>
            <person name="Ma J."/>
        </authorList>
    </citation>
    <scope>NUCLEOTIDE SEQUENCE [LARGE SCALE GENOMIC DNA]</scope>
    <source>
        <strain evidence="3">CCM 8936</strain>
    </source>
</reference>
<organism evidence="2 3">
    <name type="scientific">Companilactobacillus keshanensis</name>
    <dbReference type="NCBI Taxonomy" id="2486003"/>
    <lineage>
        <taxon>Bacteria</taxon>
        <taxon>Bacillati</taxon>
        <taxon>Bacillota</taxon>
        <taxon>Bacilli</taxon>
        <taxon>Lactobacillales</taxon>
        <taxon>Lactobacillaceae</taxon>
        <taxon>Companilactobacillus</taxon>
    </lineage>
</organism>
<gene>
    <name evidence="2" type="ORF">ACFQ42_10875</name>
</gene>
<evidence type="ECO:0000256" key="1">
    <source>
        <dbReference type="SAM" id="Phobius"/>
    </source>
</evidence>
<keyword evidence="1" id="KW-0812">Transmembrane</keyword>
<proteinExistence type="predicted"/>
<feature type="transmembrane region" description="Helical" evidence="1">
    <location>
        <begin position="96"/>
        <end position="116"/>
    </location>
</feature>
<name>A0ABW4BWY3_9LACO</name>
<keyword evidence="1" id="KW-0472">Membrane</keyword>
<feature type="transmembrane region" description="Helical" evidence="1">
    <location>
        <begin position="7"/>
        <end position="32"/>
    </location>
</feature>
<evidence type="ECO:0000313" key="2">
    <source>
        <dbReference type="EMBL" id="MFD1419245.1"/>
    </source>
</evidence>
<evidence type="ECO:0000313" key="3">
    <source>
        <dbReference type="Proteomes" id="UP001597251"/>
    </source>
</evidence>
<dbReference type="Proteomes" id="UP001597251">
    <property type="component" value="Unassembled WGS sequence"/>
</dbReference>
<sequence length="131" mass="14781">MDKLIKIIRYFSIGVLLGSFSFLLIVLFGGSMYVESKAVASLFVFSGLIGLVSMIFEIGRFNFPIRLGLHILITVLIVGLMMYFAGWWSLISGAHILVFVITFVLVYIVVWTMLYLTEVTNAKKKNSRNNC</sequence>
<comment type="caution">
    <text evidence="2">The sequence shown here is derived from an EMBL/GenBank/DDBJ whole genome shotgun (WGS) entry which is preliminary data.</text>
</comment>
<keyword evidence="1" id="KW-1133">Transmembrane helix</keyword>
<dbReference type="InterPro" id="IPR021560">
    <property type="entry name" value="DUF3021"/>
</dbReference>
<dbReference type="Pfam" id="PF11457">
    <property type="entry name" value="DUF3021"/>
    <property type="match status" value="1"/>
</dbReference>
<feature type="transmembrane region" description="Helical" evidence="1">
    <location>
        <begin position="68"/>
        <end position="90"/>
    </location>
</feature>
<dbReference type="RefSeq" id="WP_125675401.1">
    <property type="nucleotide sequence ID" value="NZ_JBHTOI010000049.1"/>
</dbReference>
<keyword evidence="3" id="KW-1185">Reference proteome</keyword>